<dbReference type="PANTHER" id="PTHR42878:SF7">
    <property type="entry name" value="SENSOR HISTIDINE KINASE GLRK"/>
    <property type="match status" value="1"/>
</dbReference>
<keyword evidence="6" id="KW-0808">Transferase</keyword>
<dbReference type="EMBL" id="QQWG01000008">
    <property type="protein sequence ID" value="RRG21542.1"/>
    <property type="molecule type" value="Genomic_DNA"/>
</dbReference>
<dbReference type="AlphaFoldDB" id="A0A425Y0W4"/>
<feature type="transmembrane region" description="Helical" evidence="14">
    <location>
        <begin position="15"/>
        <end position="36"/>
    </location>
</feature>
<evidence type="ECO:0000256" key="10">
    <source>
        <dbReference type="ARBA" id="ARBA00022840"/>
    </source>
</evidence>
<dbReference type="InterPro" id="IPR000014">
    <property type="entry name" value="PAS"/>
</dbReference>
<dbReference type="SUPFAM" id="SSF47384">
    <property type="entry name" value="Homodimeric domain of signal transducing histidine kinase"/>
    <property type="match status" value="1"/>
</dbReference>
<evidence type="ECO:0000313" key="18">
    <source>
        <dbReference type="Proteomes" id="UP000285794"/>
    </source>
</evidence>
<accession>A0A425Y0W4</accession>
<dbReference type="SMART" id="SM00387">
    <property type="entry name" value="HATPase_c"/>
    <property type="match status" value="1"/>
</dbReference>
<keyword evidence="18" id="KW-1185">Reference proteome</keyword>
<dbReference type="OrthoDB" id="9781208at2"/>
<evidence type="ECO:0000256" key="2">
    <source>
        <dbReference type="ARBA" id="ARBA00004651"/>
    </source>
</evidence>
<dbReference type="Gene3D" id="3.30.450.20">
    <property type="entry name" value="PAS domain"/>
    <property type="match status" value="3"/>
</dbReference>
<dbReference type="InterPro" id="IPR035965">
    <property type="entry name" value="PAS-like_dom_sf"/>
</dbReference>
<evidence type="ECO:0000256" key="12">
    <source>
        <dbReference type="ARBA" id="ARBA00023012"/>
    </source>
</evidence>
<keyword evidence="10" id="KW-0067">ATP-binding</keyword>
<dbReference type="InterPro" id="IPR036097">
    <property type="entry name" value="HisK_dim/P_sf"/>
</dbReference>
<protein>
    <recommendedName>
        <fullName evidence="3">histidine kinase</fullName>
        <ecNumber evidence="3">2.7.13.3</ecNumber>
    </recommendedName>
</protein>
<dbReference type="GO" id="GO:0000155">
    <property type="term" value="F:phosphorelay sensor kinase activity"/>
    <property type="evidence" value="ECO:0007669"/>
    <property type="project" value="InterPro"/>
</dbReference>
<evidence type="ECO:0000256" key="7">
    <source>
        <dbReference type="ARBA" id="ARBA00022692"/>
    </source>
</evidence>
<keyword evidence="4" id="KW-1003">Cell membrane</keyword>
<evidence type="ECO:0000256" key="14">
    <source>
        <dbReference type="SAM" id="Phobius"/>
    </source>
</evidence>
<dbReference type="RefSeq" id="WP_125030694.1">
    <property type="nucleotide sequence ID" value="NZ_JAPXVP010000001.1"/>
</dbReference>
<organism evidence="17 18">
    <name type="scientific">Ancylomarina euxinus</name>
    <dbReference type="NCBI Taxonomy" id="2283627"/>
    <lineage>
        <taxon>Bacteria</taxon>
        <taxon>Pseudomonadati</taxon>
        <taxon>Bacteroidota</taxon>
        <taxon>Bacteroidia</taxon>
        <taxon>Marinilabiliales</taxon>
        <taxon>Marinifilaceae</taxon>
        <taxon>Ancylomarina</taxon>
    </lineage>
</organism>
<dbReference type="Pfam" id="PF02518">
    <property type="entry name" value="HATPase_c"/>
    <property type="match status" value="1"/>
</dbReference>
<dbReference type="GO" id="GO:0005524">
    <property type="term" value="F:ATP binding"/>
    <property type="evidence" value="ECO:0007669"/>
    <property type="project" value="UniProtKB-KW"/>
</dbReference>
<keyword evidence="11 14" id="KW-1133">Transmembrane helix</keyword>
<evidence type="ECO:0000259" key="15">
    <source>
        <dbReference type="PROSITE" id="PS50109"/>
    </source>
</evidence>
<keyword evidence="12" id="KW-0902">Two-component regulatory system</keyword>
<dbReference type="EC" id="2.7.13.3" evidence="3"/>
<dbReference type="SUPFAM" id="SSF55874">
    <property type="entry name" value="ATPase domain of HSP90 chaperone/DNA topoisomerase II/histidine kinase"/>
    <property type="match status" value="1"/>
</dbReference>
<dbReference type="InterPro" id="IPR036890">
    <property type="entry name" value="HATPase_C_sf"/>
</dbReference>
<comment type="caution">
    <text evidence="17">The sequence shown here is derived from an EMBL/GenBank/DDBJ whole genome shotgun (WGS) entry which is preliminary data.</text>
</comment>
<dbReference type="PANTHER" id="PTHR42878">
    <property type="entry name" value="TWO-COMPONENT HISTIDINE KINASE"/>
    <property type="match status" value="1"/>
</dbReference>
<keyword evidence="8" id="KW-0547">Nucleotide-binding</keyword>
<dbReference type="Pfam" id="PF00512">
    <property type="entry name" value="HisKA"/>
    <property type="match status" value="1"/>
</dbReference>
<dbReference type="CDD" id="cd00082">
    <property type="entry name" value="HisKA"/>
    <property type="match status" value="1"/>
</dbReference>
<dbReference type="Gene3D" id="3.30.565.10">
    <property type="entry name" value="Histidine kinase-like ATPase, C-terminal domain"/>
    <property type="match status" value="1"/>
</dbReference>
<dbReference type="GO" id="GO:0005886">
    <property type="term" value="C:plasma membrane"/>
    <property type="evidence" value="ECO:0007669"/>
    <property type="project" value="UniProtKB-SubCell"/>
</dbReference>
<evidence type="ECO:0000256" key="3">
    <source>
        <dbReference type="ARBA" id="ARBA00012438"/>
    </source>
</evidence>
<dbReference type="SMART" id="SM00091">
    <property type="entry name" value="PAS"/>
    <property type="match status" value="1"/>
</dbReference>
<dbReference type="GO" id="GO:0030295">
    <property type="term" value="F:protein kinase activator activity"/>
    <property type="evidence" value="ECO:0007669"/>
    <property type="project" value="TreeGrafter"/>
</dbReference>
<evidence type="ECO:0000256" key="13">
    <source>
        <dbReference type="ARBA" id="ARBA00023136"/>
    </source>
</evidence>
<dbReference type="GO" id="GO:0007234">
    <property type="term" value="P:osmosensory signaling via phosphorelay pathway"/>
    <property type="evidence" value="ECO:0007669"/>
    <property type="project" value="TreeGrafter"/>
</dbReference>
<reference evidence="17 18" key="1">
    <citation type="submission" date="2018-07" db="EMBL/GenBank/DDBJ databases">
        <title>Draft genome sequence of Ancylomarina sp. M1P.</title>
        <authorList>
            <person name="Yadav S."/>
            <person name="Villanueva L."/>
            <person name="Damste J.S.S."/>
        </authorList>
    </citation>
    <scope>NUCLEOTIDE SEQUENCE [LARGE SCALE GENOMIC DNA]</scope>
    <source>
        <strain evidence="17 18">M1P</strain>
    </source>
</reference>
<dbReference type="Pfam" id="PF08269">
    <property type="entry name" value="dCache_2"/>
    <property type="match status" value="1"/>
</dbReference>
<evidence type="ECO:0000256" key="4">
    <source>
        <dbReference type="ARBA" id="ARBA00022475"/>
    </source>
</evidence>
<name>A0A425Y0W4_9BACT</name>
<evidence type="ECO:0000256" key="1">
    <source>
        <dbReference type="ARBA" id="ARBA00000085"/>
    </source>
</evidence>
<dbReference type="InterPro" id="IPR033480">
    <property type="entry name" value="sCache_2"/>
</dbReference>
<dbReference type="PROSITE" id="PS50112">
    <property type="entry name" value="PAS"/>
    <property type="match status" value="1"/>
</dbReference>
<dbReference type="PRINTS" id="PR00344">
    <property type="entry name" value="BCTRLSENSOR"/>
</dbReference>
<dbReference type="SUPFAM" id="SSF55785">
    <property type="entry name" value="PYP-like sensor domain (PAS domain)"/>
    <property type="match status" value="1"/>
</dbReference>
<dbReference type="InterPro" id="IPR003594">
    <property type="entry name" value="HATPase_dom"/>
</dbReference>
<dbReference type="InterPro" id="IPR004010">
    <property type="entry name" value="Double_Cache_2"/>
</dbReference>
<evidence type="ECO:0000259" key="16">
    <source>
        <dbReference type="PROSITE" id="PS50112"/>
    </source>
</evidence>
<dbReference type="InterPro" id="IPR005467">
    <property type="entry name" value="His_kinase_dom"/>
</dbReference>
<keyword evidence="9" id="KW-0418">Kinase</keyword>
<evidence type="ECO:0000256" key="8">
    <source>
        <dbReference type="ARBA" id="ARBA00022741"/>
    </source>
</evidence>
<evidence type="ECO:0000313" key="17">
    <source>
        <dbReference type="EMBL" id="RRG21542.1"/>
    </source>
</evidence>
<sequence length="781" mass="90343">MKSRLIDIPRLFRNYNILILLLLSIGFGSLVIIIDYQNHEKDVIRSREAIENEKKQFLKHSVDNAISYINYNNSKVEEKLDEELSLNIQNAWKLATGIYNKFKDTRSEQEIKTLIKAALRPLRYFNDRGYIYIINMDGYTQMHPVSPEKEGHLLTDIQDISGKYVIQDEIKLMREKKEGFINYLWTKPNSTDDVSHMKRAFLKRFEPYNWFFGLGEYQDDFKEDLKQETLKWFRQSYDPSKWHLFINDYDGKALIINSDKYKAGVNIKTISDDKGIKIFKEELNIAKNTEGDFLRYSWLDATTGKYTPRVTYIKGYNQWQWMIGASSSTVTIDKAIAQKEKDLLRNSLQRITYLLLAMLGASALFFIISQFINNRIRNNFNSFISEFESAISKQQLLQEDKFNLTELRRLSKSINKLLKNHLKNLDDLKLSEQKFRIVVENAPVYILGFNPKGLVKLWNKQCEDFFKYSSGKILNTPLPFEEIYYSDSIETIKEFINSPSEEYRLSHVKLKNGQESYKYWASFELNKDLRIWVGHDVTALKLTEQKMRALNATKDKFFSIIAHDLRNPFNALITLSSYLIEAIESSNKAEAIELAKIIETSSEQGFELLVNLLEWSRTQTGSIQYNPELINLKKELKNPIQIVEGIAESKDIILTHNINEDITVLADPNMIRTVVRNLLSNAVKFTPKNGRISFEAFDNDDEVLIKICDNGVGMSQDIIDNLFSIEVNTSSTGTAGETGTGLGLILCFEFVKKHNGNIWVESEIGKGSCFSFSIPKRTINT</sequence>
<evidence type="ECO:0000256" key="11">
    <source>
        <dbReference type="ARBA" id="ARBA00022989"/>
    </source>
</evidence>
<comment type="subcellular location">
    <subcellularLocation>
        <location evidence="2">Cell membrane</location>
        <topology evidence="2">Multi-pass membrane protein</topology>
    </subcellularLocation>
</comment>
<evidence type="ECO:0000256" key="9">
    <source>
        <dbReference type="ARBA" id="ARBA00022777"/>
    </source>
</evidence>
<feature type="transmembrane region" description="Helical" evidence="14">
    <location>
        <begin position="351"/>
        <end position="372"/>
    </location>
</feature>
<evidence type="ECO:0000256" key="5">
    <source>
        <dbReference type="ARBA" id="ARBA00022553"/>
    </source>
</evidence>
<feature type="domain" description="Histidine kinase" evidence="15">
    <location>
        <begin position="560"/>
        <end position="778"/>
    </location>
</feature>
<dbReference type="InterPro" id="IPR003661">
    <property type="entry name" value="HisK_dim/P_dom"/>
</dbReference>
<dbReference type="InterPro" id="IPR004358">
    <property type="entry name" value="Sig_transdc_His_kin-like_C"/>
</dbReference>
<evidence type="ECO:0000256" key="6">
    <source>
        <dbReference type="ARBA" id="ARBA00022679"/>
    </source>
</evidence>
<gene>
    <name evidence="17" type="ORF">DWB61_09685</name>
</gene>
<dbReference type="GO" id="GO:0000156">
    <property type="term" value="F:phosphorelay response regulator activity"/>
    <property type="evidence" value="ECO:0007669"/>
    <property type="project" value="TreeGrafter"/>
</dbReference>
<dbReference type="SMART" id="SM00388">
    <property type="entry name" value="HisKA"/>
    <property type="match status" value="1"/>
</dbReference>
<dbReference type="Gene3D" id="1.10.287.130">
    <property type="match status" value="1"/>
</dbReference>
<proteinExistence type="predicted"/>
<keyword evidence="5" id="KW-0597">Phosphoprotein</keyword>
<comment type="catalytic activity">
    <reaction evidence="1">
        <text>ATP + protein L-histidine = ADP + protein N-phospho-L-histidine.</text>
        <dbReference type="EC" id="2.7.13.3"/>
    </reaction>
</comment>
<dbReference type="InterPro" id="IPR050351">
    <property type="entry name" value="BphY/WalK/GraS-like"/>
</dbReference>
<keyword evidence="13 14" id="KW-0472">Membrane</keyword>
<dbReference type="Proteomes" id="UP000285794">
    <property type="component" value="Unassembled WGS sequence"/>
</dbReference>
<dbReference type="FunFam" id="3.30.565.10:FF:000006">
    <property type="entry name" value="Sensor histidine kinase WalK"/>
    <property type="match status" value="1"/>
</dbReference>
<keyword evidence="7 14" id="KW-0812">Transmembrane</keyword>
<dbReference type="PROSITE" id="PS50109">
    <property type="entry name" value="HIS_KIN"/>
    <property type="match status" value="1"/>
</dbReference>
<dbReference type="SMART" id="SM01049">
    <property type="entry name" value="Cache_2"/>
    <property type="match status" value="1"/>
</dbReference>
<feature type="domain" description="PAS" evidence="16">
    <location>
        <begin position="431"/>
        <end position="503"/>
    </location>
</feature>